<feature type="signal peptide" evidence="2">
    <location>
        <begin position="1"/>
        <end position="25"/>
    </location>
</feature>
<dbReference type="EMBL" id="AWFG01000041">
    <property type="protein sequence ID" value="KCZ56796.1"/>
    <property type="molecule type" value="Genomic_DNA"/>
</dbReference>
<name>A0A062U8W5_9PROT</name>
<evidence type="ECO:0000256" key="1">
    <source>
        <dbReference type="SAM" id="MobiDB-lite"/>
    </source>
</evidence>
<accession>A0A062U8W5</accession>
<dbReference type="PATRIC" id="fig|1280947.3.peg.2683"/>
<protein>
    <submittedName>
        <fullName evidence="3">Uncharacterized protein</fullName>
    </submittedName>
</protein>
<dbReference type="PROSITE" id="PS51257">
    <property type="entry name" value="PROKAR_LIPOPROTEIN"/>
    <property type="match status" value="1"/>
</dbReference>
<dbReference type="RefSeq" id="WP_034741418.1">
    <property type="nucleotide sequence ID" value="NZ_AWFG01000041.1"/>
</dbReference>
<evidence type="ECO:0000313" key="4">
    <source>
        <dbReference type="Proteomes" id="UP000027190"/>
    </source>
</evidence>
<dbReference type="AlphaFoldDB" id="A0A062U8W5"/>
<feature type="region of interest" description="Disordered" evidence="1">
    <location>
        <begin position="161"/>
        <end position="191"/>
    </location>
</feature>
<gene>
    <name evidence="3" type="ORF">HY30_06665</name>
</gene>
<sequence length="191" mass="20137">MKITPSSRAGAGICLATLLLTTACASGRQPPQQGGRNMQGETMRVQGGKIARPIGLLFAGMDLNQDHVIDESELDSGILHDWQGFNLSGHSGASALGLAEWSVHALGDADALPNNIAFDSNFDGQVSESEFRTRLISEFAALDKDHDRRLTRAELLIDAPARAESGAMMQRGGMGPGGDMGGPRGGSRPPR</sequence>
<evidence type="ECO:0000313" key="3">
    <source>
        <dbReference type="EMBL" id="KCZ56796.1"/>
    </source>
</evidence>
<comment type="caution">
    <text evidence="3">The sequence shown here is derived from an EMBL/GenBank/DDBJ whole genome shotgun (WGS) entry which is preliminary data.</text>
</comment>
<dbReference type="OrthoDB" id="7620097at2"/>
<keyword evidence="2" id="KW-0732">Signal</keyword>
<proteinExistence type="predicted"/>
<dbReference type="SUPFAM" id="SSF47473">
    <property type="entry name" value="EF-hand"/>
    <property type="match status" value="1"/>
</dbReference>
<organism evidence="3 4">
    <name type="scientific">Hyphomonas chukchiensis</name>
    <dbReference type="NCBI Taxonomy" id="1280947"/>
    <lineage>
        <taxon>Bacteria</taxon>
        <taxon>Pseudomonadati</taxon>
        <taxon>Pseudomonadota</taxon>
        <taxon>Alphaproteobacteria</taxon>
        <taxon>Hyphomonadales</taxon>
        <taxon>Hyphomonadaceae</taxon>
        <taxon>Hyphomonas</taxon>
    </lineage>
</organism>
<dbReference type="Gene3D" id="1.10.238.10">
    <property type="entry name" value="EF-hand"/>
    <property type="match status" value="1"/>
</dbReference>
<dbReference type="PROSITE" id="PS00018">
    <property type="entry name" value="EF_HAND_1"/>
    <property type="match status" value="2"/>
</dbReference>
<dbReference type="Proteomes" id="UP000027190">
    <property type="component" value="Unassembled WGS sequence"/>
</dbReference>
<dbReference type="InterPro" id="IPR011992">
    <property type="entry name" value="EF-hand-dom_pair"/>
</dbReference>
<dbReference type="InterPro" id="IPR018247">
    <property type="entry name" value="EF_Hand_1_Ca_BS"/>
</dbReference>
<evidence type="ECO:0000256" key="2">
    <source>
        <dbReference type="SAM" id="SignalP"/>
    </source>
</evidence>
<keyword evidence="4" id="KW-1185">Reference proteome</keyword>
<feature type="compositionally biased region" description="Gly residues" evidence="1">
    <location>
        <begin position="172"/>
        <end position="185"/>
    </location>
</feature>
<dbReference type="STRING" id="1280947.HY30_06665"/>
<feature type="chain" id="PRO_5001614919" evidence="2">
    <location>
        <begin position="26"/>
        <end position="191"/>
    </location>
</feature>
<dbReference type="eggNOG" id="ENOG502ZKHJ">
    <property type="taxonomic scope" value="Bacteria"/>
</dbReference>
<reference evidence="3 4" key="1">
    <citation type="journal article" date="2014" name="Antonie Van Leeuwenhoek">
        <title>Hyphomonas beringensis sp. nov. and Hyphomonas chukchiensis sp. nov., isolated from surface seawater of the Bering Sea and Chukchi Sea.</title>
        <authorList>
            <person name="Li C."/>
            <person name="Lai Q."/>
            <person name="Li G."/>
            <person name="Dong C."/>
            <person name="Wang J."/>
            <person name="Liao Y."/>
            <person name="Shao Z."/>
        </authorList>
    </citation>
    <scope>NUCLEOTIDE SEQUENCE [LARGE SCALE GENOMIC DNA]</scope>
    <source>
        <strain evidence="3 4">BH-BN04-4</strain>
    </source>
</reference>